<dbReference type="AlphaFoldDB" id="A0A9P7FWE4"/>
<organism evidence="1 2">
    <name type="scientific">Sphagnurus paluster</name>
    <dbReference type="NCBI Taxonomy" id="117069"/>
    <lineage>
        <taxon>Eukaryota</taxon>
        <taxon>Fungi</taxon>
        <taxon>Dikarya</taxon>
        <taxon>Basidiomycota</taxon>
        <taxon>Agaricomycotina</taxon>
        <taxon>Agaricomycetes</taxon>
        <taxon>Agaricomycetidae</taxon>
        <taxon>Agaricales</taxon>
        <taxon>Tricholomatineae</taxon>
        <taxon>Lyophyllaceae</taxon>
        <taxon>Sphagnurus</taxon>
    </lineage>
</organism>
<name>A0A9P7FWE4_9AGAR</name>
<keyword evidence="2" id="KW-1185">Reference proteome</keyword>
<gene>
    <name evidence="1" type="ORF">H0H81_009266</name>
</gene>
<reference evidence="1" key="1">
    <citation type="submission" date="2021-02" db="EMBL/GenBank/DDBJ databases">
        <authorList>
            <person name="Nieuwenhuis M."/>
            <person name="Van De Peppel L.J.J."/>
        </authorList>
    </citation>
    <scope>NUCLEOTIDE SEQUENCE</scope>
    <source>
        <strain evidence="1">D49</strain>
    </source>
</reference>
<evidence type="ECO:0000313" key="1">
    <source>
        <dbReference type="EMBL" id="KAG5636042.1"/>
    </source>
</evidence>
<comment type="caution">
    <text evidence="1">The sequence shown here is derived from an EMBL/GenBank/DDBJ whole genome shotgun (WGS) entry which is preliminary data.</text>
</comment>
<evidence type="ECO:0000313" key="2">
    <source>
        <dbReference type="Proteomes" id="UP000717328"/>
    </source>
</evidence>
<proteinExistence type="predicted"/>
<dbReference type="Proteomes" id="UP000717328">
    <property type="component" value="Unassembled WGS sequence"/>
</dbReference>
<dbReference type="EMBL" id="JABCKI010005983">
    <property type="protein sequence ID" value="KAG5636042.1"/>
    <property type="molecule type" value="Genomic_DNA"/>
</dbReference>
<protein>
    <submittedName>
        <fullName evidence="1">Uncharacterized protein</fullName>
    </submittedName>
</protein>
<reference evidence="1" key="2">
    <citation type="submission" date="2021-10" db="EMBL/GenBank/DDBJ databases">
        <title>Phylogenomics reveals ancestral predisposition of the termite-cultivated fungus Termitomyces towards a domesticated lifestyle.</title>
        <authorList>
            <person name="Auxier B."/>
            <person name="Grum-Grzhimaylo A."/>
            <person name="Cardenas M.E."/>
            <person name="Lodge J.D."/>
            <person name="Laessoe T."/>
            <person name="Pedersen O."/>
            <person name="Smith M.E."/>
            <person name="Kuyper T.W."/>
            <person name="Franco-Molano E.A."/>
            <person name="Baroni T.J."/>
            <person name="Aanen D.K."/>
        </authorList>
    </citation>
    <scope>NUCLEOTIDE SEQUENCE</scope>
    <source>
        <strain evidence="1">D49</strain>
    </source>
</reference>
<accession>A0A9P7FWE4</accession>
<sequence length="90" mass="9870">MSTQNIPVTQQVKGACGLAPETEKVVESNPDFSHPHAVFGKDKLWPNGSVTTRSLAAPRISKPLFDRLWSNGPTTPTLISRKRTITTQMP</sequence>